<name>A0A6V7Q5U6_ANACO</name>
<accession>A0A6V7Q5U6</accession>
<organism evidence="1">
    <name type="scientific">Ananas comosus var. bracteatus</name>
    <name type="common">red pineapple</name>
    <dbReference type="NCBI Taxonomy" id="296719"/>
    <lineage>
        <taxon>Eukaryota</taxon>
        <taxon>Viridiplantae</taxon>
        <taxon>Streptophyta</taxon>
        <taxon>Embryophyta</taxon>
        <taxon>Tracheophyta</taxon>
        <taxon>Spermatophyta</taxon>
        <taxon>Magnoliopsida</taxon>
        <taxon>Liliopsida</taxon>
        <taxon>Poales</taxon>
        <taxon>Bromeliaceae</taxon>
        <taxon>Bromelioideae</taxon>
        <taxon>Ananas</taxon>
    </lineage>
</organism>
<sequence length="147" mass="16331">MTPQNKSTQGVVKTYPNTINVISADSQSIACFGQESSKLRVCSGNWTEVMDLAMLNLIIEEHVLDNFINAVGRGGTTITTFRPLVIPVIRDTVISENSAYARYRVKPFPAYHDKEFLSRKTTAIDRYGFTTGMHVAPPHSPRAQLLS</sequence>
<reference evidence="1" key="1">
    <citation type="submission" date="2020-07" db="EMBL/GenBank/DDBJ databases">
        <authorList>
            <person name="Lin J."/>
        </authorList>
    </citation>
    <scope>NUCLEOTIDE SEQUENCE</scope>
</reference>
<protein>
    <submittedName>
        <fullName evidence="1">Uncharacterized protein</fullName>
    </submittedName>
</protein>
<proteinExistence type="predicted"/>
<gene>
    <name evidence="1" type="ORF">CB5_LOCUS21703</name>
</gene>
<dbReference type="AlphaFoldDB" id="A0A6V7Q5U6"/>
<dbReference type="EMBL" id="LR862133">
    <property type="protein sequence ID" value="CAD1838492.1"/>
    <property type="molecule type" value="Genomic_DNA"/>
</dbReference>
<evidence type="ECO:0000313" key="1">
    <source>
        <dbReference type="EMBL" id="CAD1838492.1"/>
    </source>
</evidence>